<dbReference type="EMBL" id="FQVG01000072">
    <property type="protein sequence ID" value="SHF41903.1"/>
    <property type="molecule type" value="Genomic_DNA"/>
</dbReference>
<keyword evidence="2" id="KW-1185">Reference proteome</keyword>
<evidence type="ECO:0000313" key="2">
    <source>
        <dbReference type="Proteomes" id="UP000184423"/>
    </source>
</evidence>
<feature type="non-terminal residue" evidence="1">
    <location>
        <position position="485"/>
    </location>
</feature>
<evidence type="ECO:0000313" key="1">
    <source>
        <dbReference type="EMBL" id="SHF41903.1"/>
    </source>
</evidence>
<name>A0A1M5BH26_9CLOT</name>
<organism evidence="1 2">
    <name type="scientific">Caloramator proteoclasticus DSM 10124</name>
    <dbReference type="NCBI Taxonomy" id="1121262"/>
    <lineage>
        <taxon>Bacteria</taxon>
        <taxon>Bacillati</taxon>
        <taxon>Bacillota</taxon>
        <taxon>Clostridia</taxon>
        <taxon>Eubacteriales</taxon>
        <taxon>Clostridiaceae</taxon>
        <taxon>Caloramator</taxon>
    </lineage>
</organism>
<reference evidence="2" key="1">
    <citation type="submission" date="2016-11" db="EMBL/GenBank/DDBJ databases">
        <authorList>
            <person name="Varghese N."/>
            <person name="Submissions S."/>
        </authorList>
    </citation>
    <scope>NUCLEOTIDE SEQUENCE [LARGE SCALE GENOMIC DNA]</scope>
    <source>
        <strain evidence="2">DSM 10124</strain>
    </source>
</reference>
<protein>
    <submittedName>
        <fullName evidence="1">Uncharacterized protein</fullName>
    </submittedName>
</protein>
<dbReference type="Proteomes" id="UP000184423">
    <property type="component" value="Unassembled WGS sequence"/>
</dbReference>
<sequence>MAANRSFTEYIANRFENELFEAIQDYIEYNYNNLDLWLYKVRKIGGIELSDIEVKFVNVNDLPGMKIEFDVVVEAEFEVRESDYHYDESENCVQWFVLKCSGDLDCNLDDFKIYSLTGYKIKSKQPKPMSDSLVPFIYSEQLESVATEFLRKNYPEALKTPMAVDPQLLAEKIGLKIEIRDITKDFTVFGQIFFHDCEAEFYDKNSDKMVQIHVNAKTIFVDPKAYFLRNLGSVNNTIVHECVHWALHRKAFELERLYNSSATKIKCQVVGGIKDSNRDATEWMEWQANALTPRIQMPISTFKEKAFELIKKYKQLLQTEKIIDVMEPVIDELALFFGVSRLAAKIRMIDVGYEEAIGTFTYIDGHYIRPHCFKKGFLKRNQTFSISAIDAAIQSFIDPELSALIKEGSYIYVDSHFVLKHPKYVTRDENGYAILTDYARTHMEECCLVFDLSIKSGFKESYHSECFLNRDKGSNIDFELKFNNG</sequence>
<dbReference type="RefSeq" id="WP_073250087.1">
    <property type="nucleotide sequence ID" value="NZ_FQVG01000072.1"/>
</dbReference>
<dbReference type="AlphaFoldDB" id="A0A1M5BH26"/>
<accession>A0A1M5BH26</accession>
<proteinExistence type="predicted"/>
<gene>
    <name evidence="1" type="ORF">SAMN02746091_02485</name>
</gene>